<evidence type="ECO:0000313" key="1">
    <source>
        <dbReference type="EMBL" id="MFC5403426.1"/>
    </source>
</evidence>
<name>A0ABW0HT95_9BACL</name>
<dbReference type="Proteomes" id="UP001596113">
    <property type="component" value="Unassembled WGS sequence"/>
</dbReference>
<evidence type="ECO:0000313" key="2">
    <source>
        <dbReference type="Proteomes" id="UP001596113"/>
    </source>
</evidence>
<dbReference type="RefSeq" id="WP_378132764.1">
    <property type="nucleotide sequence ID" value="NZ_JBHSMI010000023.1"/>
</dbReference>
<proteinExistence type="predicted"/>
<sequence length="101" mass="11638">MMLAVLEYSVELVKDPFQILAGKRYEFLIDLDLDLEEGDELYTEKGVYVKAVYKVDGEQGSVVSYSLRERVTDRSLDFDLEEEEEVALAAFCKEHYAEAEE</sequence>
<organism evidence="1 2">
    <name type="scientific">Cohnella soli</name>
    <dbReference type="NCBI Taxonomy" id="425005"/>
    <lineage>
        <taxon>Bacteria</taxon>
        <taxon>Bacillati</taxon>
        <taxon>Bacillota</taxon>
        <taxon>Bacilli</taxon>
        <taxon>Bacillales</taxon>
        <taxon>Paenibacillaceae</taxon>
        <taxon>Cohnella</taxon>
    </lineage>
</organism>
<dbReference type="Pfam" id="PF20119">
    <property type="entry name" value="DUF6509"/>
    <property type="match status" value="1"/>
</dbReference>
<dbReference type="InterPro" id="IPR045424">
    <property type="entry name" value="DUF6509"/>
</dbReference>
<dbReference type="EMBL" id="JBHSMI010000023">
    <property type="protein sequence ID" value="MFC5403426.1"/>
    <property type="molecule type" value="Genomic_DNA"/>
</dbReference>
<accession>A0ABW0HT95</accession>
<protein>
    <submittedName>
        <fullName evidence="1">DUF6509 family protein</fullName>
    </submittedName>
</protein>
<reference evidence="2" key="1">
    <citation type="journal article" date="2019" name="Int. J. Syst. Evol. Microbiol.">
        <title>The Global Catalogue of Microorganisms (GCM) 10K type strain sequencing project: providing services to taxonomists for standard genome sequencing and annotation.</title>
        <authorList>
            <consortium name="The Broad Institute Genomics Platform"/>
            <consortium name="The Broad Institute Genome Sequencing Center for Infectious Disease"/>
            <person name="Wu L."/>
            <person name="Ma J."/>
        </authorList>
    </citation>
    <scope>NUCLEOTIDE SEQUENCE [LARGE SCALE GENOMIC DNA]</scope>
    <source>
        <strain evidence="2">CGMCC 1.18575</strain>
    </source>
</reference>
<keyword evidence="2" id="KW-1185">Reference proteome</keyword>
<comment type="caution">
    <text evidence="1">The sequence shown here is derived from an EMBL/GenBank/DDBJ whole genome shotgun (WGS) entry which is preliminary data.</text>
</comment>
<gene>
    <name evidence="1" type="ORF">ACFPOF_11855</name>
</gene>